<gene>
    <name evidence="2" type="ORF">LCOR_10332.1</name>
</gene>
<evidence type="ECO:0000313" key="2">
    <source>
        <dbReference type="EMBL" id="CDH59520.1"/>
    </source>
</evidence>
<dbReference type="PROSITE" id="PS50181">
    <property type="entry name" value="FBOX"/>
    <property type="match status" value="1"/>
</dbReference>
<dbReference type="InterPro" id="IPR011990">
    <property type="entry name" value="TPR-like_helical_dom_sf"/>
</dbReference>
<dbReference type="EMBL" id="CBTN010000071">
    <property type="protein sequence ID" value="CDH59520.1"/>
    <property type="molecule type" value="Genomic_DNA"/>
</dbReference>
<proteinExistence type="predicted"/>
<dbReference type="SUPFAM" id="SSF81383">
    <property type="entry name" value="F-box domain"/>
    <property type="match status" value="1"/>
</dbReference>
<evidence type="ECO:0000259" key="1">
    <source>
        <dbReference type="PROSITE" id="PS50181"/>
    </source>
</evidence>
<dbReference type="AlphaFoldDB" id="A0A068SC65"/>
<dbReference type="OrthoDB" id="2281752at2759"/>
<protein>
    <recommendedName>
        <fullName evidence="1">F-box domain-containing protein</fullName>
    </recommendedName>
</protein>
<dbReference type="STRING" id="1263082.A0A068SC65"/>
<reference evidence="2" key="1">
    <citation type="submission" date="2013-08" db="EMBL/GenBank/DDBJ databases">
        <title>Gene expansion shapes genome architecture in the human pathogen Lichtheimia corymbifera: an evolutionary genomics analysis in the ancient terrestrial Mucorales (Mucoromycotina).</title>
        <authorList>
            <person name="Schwartze V.U."/>
            <person name="Winter S."/>
            <person name="Shelest E."/>
            <person name="Marcet-Houben M."/>
            <person name="Horn F."/>
            <person name="Wehner S."/>
            <person name="Hoffmann K."/>
            <person name="Riege K."/>
            <person name="Sammeth M."/>
            <person name="Nowrousian M."/>
            <person name="Valiante V."/>
            <person name="Linde J."/>
            <person name="Jacobsen I.D."/>
            <person name="Marz M."/>
            <person name="Brakhage A.A."/>
            <person name="Gabaldon T."/>
            <person name="Bocker S."/>
            <person name="Voigt K."/>
        </authorList>
    </citation>
    <scope>NUCLEOTIDE SEQUENCE [LARGE SCALE GENOMIC DNA]</scope>
    <source>
        <strain evidence="2">FSU 9682</strain>
    </source>
</reference>
<comment type="caution">
    <text evidence="2">The sequence shown here is derived from an EMBL/GenBank/DDBJ whole genome shotgun (WGS) entry which is preliminary data.</text>
</comment>
<feature type="domain" description="F-box" evidence="1">
    <location>
        <begin position="159"/>
        <end position="206"/>
    </location>
</feature>
<accession>A0A068SC65</accession>
<dbReference type="Gene3D" id="1.20.1280.50">
    <property type="match status" value="1"/>
</dbReference>
<evidence type="ECO:0000313" key="3">
    <source>
        <dbReference type="Proteomes" id="UP000027586"/>
    </source>
</evidence>
<dbReference type="Gene3D" id="1.25.40.10">
    <property type="entry name" value="Tetratricopeptide repeat domain"/>
    <property type="match status" value="1"/>
</dbReference>
<keyword evidence="3" id="KW-1185">Reference proteome</keyword>
<dbReference type="Pfam" id="PF12937">
    <property type="entry name" value="F-box-like"/>
    <property type="match status" value="1"/>
</dbReference>
<dbReference type="InterPro" id="IPR001810">
    <property type="entry name" value="F-box_dom"/>
</dbReference>
<dbReference type="InterPro" id="IPR036047">
    <property type="entry name" value="F-box-like_dom_sf"/>
</dbReference>
<dbReference type="Proteomes" id="UP000027586">
    <property type="component" value="Unassembled WGS sequence"/>
</dbReference>
<dbReference type="SUPFAM" id="SSF48452">
    <property type="entry name" value="TPR-like"/>
    <property type="match status" value="1"/>
</dbReference>
<organism evidence="2 3">
    <name type="scientific">Lichtheimia corymbifera JMRC:FSU:9682</name>
    <dbReference type="NCBI Taxonomy" id="1263082"/>
    <lineage>
        <taxon>Eukaryota</taxon>
        <taxon>Fungi</taxon>
        <taxon>Fungi incertae sedis</taxon>
        <taxon>Mucoromycota</taxon>
        <taxon>Mucoromycotina</taxon>
        <taxon>Mucoromycetes</taxon>
        <taxon>Mucorales</taxon>
        <taxon>Lichtheimiaceae</taxon>
        <taxon>Lichtheimia</taxon>
    </lineage>
</organism>
<sequence>MDHTSNTTSVSVGDVRANQHITHYDPQHDLNQLQLLFNNGKSALAADQLQDAHDTFDQLQDHLEKKVIPACLALRAYTCQRQEGYQEGLNIANEYTSKKSEDVDGYLLSANMHLLSNRHDAALDVYRRGVKHCDKQHSRYGDLVKYKGRLEEDIKRQNARLIRLLPSEVLHTILSYMERRHLVKLAYTCTAWYELIMNWPGSWHEITVTNDDLFEGEACQRFLNRAPPQYVRRFVVLGSGANQFVQSYAFKKLAGCN</sequence>
<dbReference type="VEuPathDB" id="FungiDB:LCOR_10332.1"/>
<name>A0A068SC65_9FUNG</name>
<dbReference type="CDD" id="cd09917">
    <property type="entry name" value="F-box_SF"/>
    <property type="match status" value="1"/>
</dbReference>